<dbReference type="PROSITE" id="PS51257">
    <property type="entry name" value="PROKAR_LIPOPROTEIN"/>
    <property type="match status" value="1"/>
</dbReference>
<comment type="caution">
    <text evidence="2">The sequence shown here is derived from an EMBL/GenBank/DDBJ whole genome shotgun (WGS) entry which is preliminary data.</text>
</comment>
<evidence type="ECO:0000313" key="3">
    <source>
        <dbReference type="Proteomes" id="UP000220828"/>
    </source>
</evidence>
<keyword evidence="1" id="KW-1133">Transmembrane helix</keyword>
<dbReference type="Proteomes" id="UP000220828">
    <property type="component" value="Unassembled WGS sequence"/>
</dbReference>
<keyword evidence="1" id="KW-0472">Membrane</keyword>
<keyword evidence="1" id="KW-0812">Transmembrane</keyword>
<evidence type="ECO:0008006" key="4">
    <source>
        <dbReference type="Google" id="ProtNLM"/>
    </source>
</evidence>
<dbReference type="EMBL" id="PCMW01000062">
    <property type="protein sequence ID" value="PDS23371.1"/>
    <property type="molecule type" value="Genomic_DNA"/>
</dbReference>
<proteinExistence type="predicted"/>
<reference evidence="2 3" key="1">
    <citation type="submission" date="2017-09" db="EMBL/GenBank/DDBJ databases">
        <title>Whole genomes of Flavobacteriaceae.</title>
        <authorList>
            <person name="Stine C."/>
            <person name="Li C."/>
            <person name="Tadesse D."/>
        </authorList>
    </citation>
    <scope>NUCLEOTIDE SEQUENCE [LARGE SCALE GENOMIC DNA]</scope>
    <source>
        <strain evidence="2 3">ATCC 35036</strain>
    </source>
</reference>
<evidence type="ECO:0000313" key="2">
    <source>
        <dbReference type="EMBL" id="PDS23371.1"/>
    </source>
</evidence>
<protein>
    <recommendedName>
        <fullName evidence="4">Lipoprotein</fullName>
    </recommendedName>
</protein>
<accession>A0A2H3KA33</accession>
<sequence length="85" mass="10102">MFEKSISKYSFNDAIYFLLLLFLSSVFLACHQLVDIRNLLHFFSISYILCNGTKYKISVQLLYKKATKLEIIVIQTYLFNLFFQK</sequence>
<evidence type="ECO:0000256" key="1">
    <source>
        <dbReference type="SAM" id="Phobius"/>
    </source>
</evidence>
<dbReference type="AlphaFoldDB" id="A0A2H3KA33"/>
<name>A0A2H3KA33_9FLAO</name>
<organism evidence="2 3">
    <name type="scientific">Flavobacterium branchiophilum</name>
    <dbReference type="NCBI Taxonomy" id="55197"/>
    <lineage>
        <taxon>Bacteria</taxon>
        <taxon>Pseudomonadati</taxon>
        <taxon>Bacteroidota</taxon>
        <taxon>Flavobacteriia</taxon>
        <taxon>Flavobacteriales</taxon>
        <taxon>Flavobacteriaceae</taxon>
        <taxon>Flavobacterium</taxon>
    </lineage>
</organism>
<feature type="transmembrane region" description="Helical" evidence="1">
    <location>
        <begin position="14"/>
        <end position="34"/>
    </location>
</feature>
<gene>
    <name evidence="2" type="ORF">B0A77_11000</name>
</gene>